<evidence type="ECO:0000313" key="3">
    <source>
        <dbReference type="EMBL" id="EIN03719.1"/>
    </source>
</evidence>
<feature type="non-terminal residue" evidence="3">
    <location>
        <position position="150"/>
    </location>
</feature>
<dbReference type="Proteomes" id="UP000054196">
    <property type="component" value="Unassembled WGS sequence"/>
</dbReference>
<dbReference type="GeneID" id="18882250"/>
<protein>
    <recommendedName>
        <fullName evidence="2">DUF6535 domain-containing protein</fullName>
    </recommendedName>
</protein>
<dbReference type="EMBL" id="JH687559">
    <property type="protein sequence ID" value="EIN03719.1"/>
    <property type="molecule type" value="Genomic_DNA"/>
</dbReference>
<evidence type="ECO:0000313" key="4">
    <source>
        <dbReference type="Proteomes" id="UP000054196"/>
    </source>
</evidence>
<accession>R7S1L1</accession>
<feature type="transmembrane region" description="Helical" evidence="1">
    <location>
        <begin position="23"/>
        <end position="42"/>
    </location>
</feature>
<dbReference type="OMA" id="ACINTYW"/>
<evidence type="ECO:0000259" key="2">
    <source>
        <dbReference type="Pfam" id="PF20153"/>
    </source>
</evidence>
<reference evidence="4" key="1">
    <citation type="journal article" date="2012" name="Science">
        <title>The Paleozoic origin of enzymatic lignin decomposition reconstructed from 31 fungal genomes.</title>
        <authorList>
            <person name="Floudas D."/>
            <person name="Binder M."/>
            <person name="Riley R."/>
            <person name="Barry K."/>
            <person name="Blanchette R.A."/>
            <person name="Henrissat B."/>
            <person name="Martinez A.T."/>
            <person name="Otillar R."/>
            <person name="Spatafora J.W."/>
            <person name="Yadav J.S."/>
            <person name="Aerts A."/>
            <person name="Benoit I."/>
            <person name="Boyd A."/>
            <person name="Carlson A."/>
            <person name="Copeland A."/>
            <person name="Coutinho P.M."/>
            <person name="de Vries R.P."/>
            <person name="Ferreira P."/>
            <person name="Findley K."/>
            <person name="Foster B."/>
            <person name="Gaskell J."/>
            <person name="Glotzer D."/>
            <person name="Gorecki P."/>
            <person name="Heitman J."/>
            <person name="Hesse C."/>
            <person name="Hori C."/>
            <person name="Igarashi K."/>
            <person name="Jurgens J.A."/>
            <person name="Kallen N."/>
            <person name="Kersten P."/>
            <person name="Kohler A."/>
            <person name="Kuees U."/>
            <person name="Kumar T.K.A."/>
            <person name="Kuo A."/>
            <person name="LaButti K."/>
            <person name="Larrondo L.F."/>
            <person name="Lindquist E."/>
            <person name="Ling A."/>
            <person name="Lombard V."/>
            <person name="Lucas S."/>
            <person name="Lundell T."/>
            <person name="Martin R."/>
            <person name="McLaughlin D.J."/>
            <person name="Morgenstern I."/>
            <person name="Morin E."/>
            <person name="Murat C."/>
            <person name="Nagy L.G."/>
            <person name="Nolan M."/>
            <person name="Ohm R.A."/>
            <person name="Patyshakuliyeva A."/>
            <person name="Rokas A."/>
            <person name="Ruiz-Duenas F.J."/>
            <person name="Sabat G."/>
            <person name="Salamov A."/>
            <person name="Samejima M."/>
            <person name="Schmutz J."/>
            <person name="Slot J.C."/>
            <person name="St John F."/>
            <person name="Stenlid J."/>
            <person name="Sun H."/>
            <person name="Sun S."/>
            <person name="Syed K."/>
            <person name="Tsang A."/>
            <person name="Wiebenga A."/>
            <person name="Young D."/>
            <person name="Pisabarro A."/>
            <person name="Eastwood D.C."/>
            <person name="Martin F."/>
            <person name="Cullen D."/>
            <person name="Grigoriev I.V."/>
            <person name="Hibbett D.S."/>
        </authorList>
    </citation>
    <scope>NUCLEOTIDE SEQUENCE [LARGE SCALE GENOMIC DNA]</scope>
    <source>
        <strain evidence="4">HHB-11173 SS5</strain>
    </source>
</reference>
<dbReference type="OrthoDB" id="3235960at2759"/>
<organism evidence="3 4">
    <name type="scientific">Punctularia strigosozonata (strain HHB-11173)</name>
    <name type="common">White-rot fungus</name>
    <dbReference type="NCBI Taxonomy" id="741275"/>
    <lineage>
        <taxon>Eukaryota</taxon>
        <taxon>Fungi</taxon>
        <taxon>Dikarya</taxon>
        <taxon>Basidiomycota</taxon>
        <taxon>Agaricomycotina</taxon>
        <taxon>Agaricomycetes</taxon>
        <taxon>Corticiales</taxon>
        <taxon>Punctulariaceae</taxon>
        <taxon>Punctularia</taxon>
    </lineage>
</organism>
<feature type="domain" description="DUF6535" evidence="2">
    <location>
        <begin position="1"/>
        <end position="150"/>
    </location>
</feature>
<dbReference type="HOGENOM" id="CLU_018688_1_2_1"/>
<keyword evidence="1" id="KW-0472">Membrane</keyword>
<proteinExistence type="predicted"/>
<keyword evidence="1" id="KW-0812">Transmembrane</keyword>
<keyword evidence="4" id="KW-1185">Reference proteome</keyword>
<dbReference type="InterPro" id="IPR045338">
    <property type="entry name" value="DUF6535"/>
</dbReference>
<name>R7S1L1_PUNST</name>
<feature type="transmembrane region" description="Helical" evidence="1">
    <location>
        <begin position="94"/>
        <end position="117"/>
    </location>
</feature>
<evidence type="ECO:0000256" key="1">
    <source>
        <dbReference type="SAM" id="Phobius"/>
    </source>
</evidence>
<dbReference type="Pfam" id="PF20153">
    <property type="entry name" value="DUF6535"/>
    <property type="match status" value="1"/>
</dbReference>
<dbReference type="RefSeq" id="XP_007389004.1">
    <property type="nucleotide sequence ID" value="XM_007388942.1"/>
</dbReference>
<dbReference type="AlphaFoldDB" id="R7S1L1"/>
<keyword evidence="1" id="KW-1133">Transmembrane helix</keyword>
<gene>
    <name evidence="3" type="ORF">PUNSTDRAFT_35144</name>
</gene>
<dbReference type="KEGG" id="psq:PUNSTDRAFT_35144"/>
<feature type="non-terminal residue" evidence="3">
    <location>
        <position position="1"/>
    </location>
</feature>
<sequence length="150" mass="17174">WAYVYGRLEKHDREMIKGYSEDIDSLLIFAGLFSAVLTAFLVEVYTQLQPDNTQLTVQLLSNISMQLQNMSMNQTTSSSADPLLTPFHADSNAVVINAVWFLSLILALASALLGIFVKQWLREYISWPSVSPVQHAIQLRKFRYDAFQRW</sequence>